<protein>
    <submittedName>
        <fullName evidence="1">Uncharacterized protein</fullName>
    </submittedName>
</protein>
<reference evidence="1" key="1">
    <citation type="submission" date="2023-04" db="EMBL/GenBank/DDBJ databases">
        <title>A chromosome-level genome assembly of the parasitoid wasp Eretmocerus hayati.</title>
        <authorList>
            <person name="Zhong Y."/>
            <person name="Liu S."/>
            <person name="Liu Y."/>
        </authorList>
    </citation>
    <scope>NUCLEOTIDE SEQUENCE</scope>
    <source>
        <strain evidence="1">ZJU_SS_LIU_2023</strain>
    </source>
</reference>
<organism evidence="1 2">
    <name type="scientific">Eretmocerus hayati</name>
    <dbReference type="NCBI Taxonomy" id="131215"/>
    <lineage>
        <taxon>Eukaryota</taxon>
        <taxon>Metazoa</taxon>
        <taxon>Ecdysozoa</taxon>
        <taxon>Arthropoda</taxon>
        <taxon>Hexapoda</taxon>
        <taxon>Insecta</taxon>
        <taxon>Pterygota</taxon>
        <taxon>Neoptera</taxon>
        <taxon>Endopterygota</taxon>
        <taxon>Hymenoptera</taxon>
        <taxon>Apocrita</taxon>
        <taxon>Proctotrupomorpha</taxon>
        <taxon>Chalcidoidea</taxon>
        <taxon>Aphelinidae</taxon>
        <taxon>Aphelininae</taxon>
        <taxon>Eretmocerus</taxon>
    </lineage>
</organism>
<name>A0ACC2PBL0_9HYME</name>
<dbReference type="Proteomes" id="UP001239111">
    <property type="component" value="Chromosome 2"/>
</dbReference>
<evidence type="ECO:0000313" key="2">
    <source>
        <dbReference type="Proteomes" id="UP001239111"/>
    </source>
</evidence>
<keyword evidence="2" id="KW-1185">Reference proteome</keyword>
<sequence>MLSSQQHKSKLIHPELEFLLAYKRVTHQAINICRTEEELNKQLTNIRKTLIGKAQNFVFCVAVVGSRGEIKHSYVIIGGVRYEVESPIKAVDVCFQCVDSLKKKFPATNADV</sequence>
<gene>
    <name evidence="1" type="ORF">QAD02_016275</name>
</gene>
<evidence type="ECO:0000313" key="1">
    <source>
        <dbReference type="EMBL" id="KAJ8680488.1"/>
    </source>
</evidence>
<proteinExistence type="predicted"/>
<accession>A0ACC2PBL0</accession>
<comment type="caution">
    <text evidence="1">The sequence shown here is derived from an EMBL/GenBank/DDBJ whole genome shotgun (WGS) entry which is preliminary data.</text>
</comment>
<dbReference type="EMBL" id="CM056742">
    <property type="protein sequence ID" value="KAJ8680488.1"/>
    <property type="molecule type" value="Genomic_DNA"/>
</dbReference>